<dbReference type="AlphaFoldDB" id="A0A645AN37"/>
<dbReference type="EMBL" id="VSSQ01014685">
    <property type="protein sequence ID" value="MPM54178.1"/>
    <property type="molecule type" value="Genomic_DNA"/>
</dbReference>
<organism evidence="1">
    <name type="scientific">bioreactor metagenome</name>
    <dbReference type="NCBI Taxonomy" id="1076179"/>
    <lineage>
        <taxon>unclassified sequences</taxon>
        <taxon>metagenomes</taxon>
        <taxon>ecological metagenomes</taxon>
    </lineage>
</organism>
<gene>
    <name evidence="1" type="ORF">SDC9_100952</name>
</gene>
<accession>A0A645AN37</accession>
<proteinExistence type="predicted"/>
<protein>
    <submittedName>
        <fullName evidence="1">Uncharacterized protein</fullName>
    </submittedName>
</protein>
<reference evidence="1" key="1">
    <citation type="submission" date="2019-08" db="EMBL/GenBank/DDBJ databases">
        <authorList>
            <person name="Kucharzyk K."/>
            <person name="Murdoch R.W."/>
            <person name="Higgins S."/>
            <person name="Loffler F."/>
        </authorList>
    </citation>
    <scope>NUCLEOTIDE SEQUENCE</scope>
</reference>
<name>A0A645AN37_9ZZZZ</name>
<evidence type="ECO:0000313" key="1">
    <source>
        <dbReference type="EMBL" id="MPM54178.1"/>
    </source>
</evidence>
<sequence>MAYEKTDIEHYKVNVPVQKSYVDGGQQKTVSGYIVQMELDRNFRILTLTERKPAADAV</sequence>
<comment type="caution">
    <text evidence="1">The sequence shown here is derived from an EMBL/GenBank/DDBJ whole genome shotgun (WGS) entry which is preliminary data.</text>
</comment>